<keyword evidence="1" id="KW-0472">Membrane</keyword>
<dbReference type="Pfam" id="PF08239">
    <property type="entry name" value="SH3_3"/>
    <property type="match status" value="1"/>
</dbReference>
<dbReference type="EMBL" id="PCSU01000053">
    <property type="protein sequence ID" value="PIP56435.1"/>
    <property type="molecule type" value="Genomic_DNA"/>
</dbReference>
<dbReference type="PROSITE" id="PS51781">
    <property type="entry name" value="SH3B"/>
    <property type="match status" value="1"/>
</dbReference>
<organism evidence="3 4">
    <name type="scientific">candidate division WWE3 bacterium CG22_combo_CG10-13_8_21_14_all_39_12</name>
    <dbReference type="NCBI Taxonomy" id="1975094"/>
    <lineage>
        <taxon>Bacteria</taxon>
        <taxon>Katanobacteria</taxon>
    </lineage>
</organism>
<accession>A0A2H0BFJ5</accession>
<reference evidence="3 4" key="1">
    <citation type="submission" date="2017-09" db="EMBL/GenBank/DDBJ databases">
        <title>Depth-based differentiation of microbial function through sediment-hosted aquifers and enrichment of novel symbionts in the deep terrestrial subsurface.</title>
        <authorList>
            <person name="Probst A.J."/>
            <person name="Ladd B."/>
            <person name="Jarett J.K."/>
            <person name="Geller-Mcgrath D.E."/>
            <person name="Sieber C.M."/>
            <person name="Emerson J.B."/>
            <person name="Anantharaman K."/>
            <person name="Thomas B.C."/>
            <person name="Malmstrom R."/>
            <person name="Stieglmeier M."/>
            <person name="Klingl A."/>
            <person name="Woyke T."/>
            <person name="Ryan C.M."/>
            <person name="Banfield J.F."/>
        </authorList>
    </citation>
    <scope>NUCLEOTIDE SEQUENCE [LARGE SCALE GENOMIC DNA]</scope>
    <source>
        <strain evidence="3">CG22_combo_CG10-13_8_21_14_all_39_12</strain>
    </source>
</reference>
<dbReference type="Gene3D" id="2.60.40.10">
    <property type="entry name" value="Immunoglobulins"/>
    <property type="match status" value="1"/>
</dbReference>
<evidence type="ECO:0000259" key="2">
    <source>
        <dbReference type="PROSITE" id="PS51781"/>
    </source>
</evidence>
<keyword evidence="1" id="KW-0812">Transmembrane</keyword>
<evidence type="ECO:0000313" key="4">
    <source>
        <dbReference type="Proteomes" id="UP000228495"/>
    </source>
</evidence>
<dbReference type="InterPro" id="IPR013783">
    <property type="entry name" value="Ig-like_fold"/>
</dbReference>
<gene>
    <name evidence="3" type="ORF">COX05_02925</name>
</gene>
<evidence type="ECO:0000313" key="3">
    <source>
        <dbReference type="EMBL" id="PIP56435.1"/>
    </source>
</evidence>
<feature type="transmembrane region" description="Helical" evidence="1">
    <location>
        <begin position="6"/>
        <end position="25"/>
    </location>
</feature>
<feature type="domain" description="SH3b" evidence="2">
    <location>
        <begin position="456"/>
        <end position="521"/>
    </location>
</feature>
<sequence length="521" mass="56738">MRTATVVISFIVIVIVTFVFVREGASMVLSSRSEIGTLVVTTANGSQSVTINDKQSGTTPVSYTSDKPQELVVSIGNSWNGKVNVSGGGESRISREIYNNSSVSYGYDLGFESVNALFAESSINVSVTPQDATVTIDDTASDVSPYVSNVKPGVSHSIKIVRDGFEEMHINVTVPDRTRAQIVVDLVPLLFESLEQVPVTGGPSVDVLPTTRTQWGGSLISLASVPSSPWQSVVAYQLKSQLPLTGDSAILLLEEVSRTRYNYKGIPFAYIIAQDGTVYEGMGLYNLDYSMFQGRGFAKGDVPVLILSSEISESTQEILSGIVSLVESPPQPRVRNISEVGDLTLTLGERREIPIQFQNVGSVTWEDPSQFVIAVADTNGISEAYDPVKWNSTSQVRRVTKVPVFPGNDVSVLLPIQAPYYPVTFNQAFMLIDTYTGQEVKGSRFGLHLTVEGDNVGTLRILDTPTGYLNVREGPSIGSKLITTVFPGEKFAYRQEDGEWIQLIMRGGDNGWVTKKYVEKL</sequence>
<dbReference type="InterPro" id="IPR003646">
    <property type="entry name" value="SH3-like_bac-type"/>
</dbReference>
<dbReference type="Proteomes" id="UP000228495">
    <property type="component" value="Unassembled WGS sequence"/>
</dbReference>
<comment type="caution">
    <text evidence="3">The sequence shown here is derived from an EMBL/GenBank/DDBJ whole genome shotgun (WGS) entry which is preliminary data.</text>
</comment>
<keyword evidence="1" id="KW-1133">Transmembrane helix</keyword>
<dbReference type="Gene3D" id="2.30.30.40">
    <property type="entry name" value="SH3 Domains"/>
    <property type="match status" value="1"/>
</dbReference>
<dbReference type="AlphaFoldDB" id="A0A2H0BFJ5"/>
<evidence type="ECO:0000256" key="1">
    <source>
        <dbReference type="SAM" id="Phobius"/>
    </source>
</evidence>
<name>A0A2H0BFJ5_UNCKA</name>
<proteinExistence type="predicted"/>
<protein>
    <recommendedName>
        <fullName evidence="2">SH3b domain-containing protein</fullName>
    </recommendedName>
</protein>